<sequence>MTMPAARTDFRRLLVAPPDTGVPAGWTAVDEALLAGVPHRIPLTGDLVLLLVVPTGLATAWQGAPAAAVVTSSRTGLAARLGSAPGEPVPAPPHSPARLVLLQARTVAGALPLVAAGRALLPPTDAAAGLRIELLVREWDIRAGSLRGPGDVGSRLSLAWRRIDQGSAAWPVDEAPRGRS</sequence>
<name>A0ABP9EJL7_9PSEU</name>
<dbReference type="EMBL" id="BAABHQ010000008">
    <property type="protein sequence ID" value="GAA4878649.1"/>
    <property type="molecule type" value="Genomic_DNA"/>
</dbReference>
<dbReference type="Proteomes" id="UP001500457">
    <property type="component" value="Unassembled WGS sequence"/>
</dbReference>
<keyword evidence="2" id="KW-1185">Reference proteome</keyword>
<evidence type="ECO:0000313" key="2">
    <source>
        <dbReference type="Proteomes" id="UP001500457"/>
    </source>
</evidence>
<organism evidence="1 2">
    <name type="scientific">Actinomycetospora straminea</name>
    <dbReference type="NCBI Taxonomy" id="663607"/>
    <lineage>
        <taxon>Bacteria</taxon>
        <taxon>Bacillati</taxon>
        <taxon>Actinomycetota</taxon>
        <taxon>Actinomycetes</taxon>
        <taxon>Pseudonocardiales</taxon>
        <taxon>Pseudonocardiaceae</taxon>
        <taxon>Actinomycetospora</taxon>
    </lineage>
</organism>
<reference evidence="2" key="1">
    <citation type="journal article" date="2019" name="Int. J. Syst. Evol. Microbiol.">
        <title>The Global Catalogue of Microorganisms (GCM) 10K type strain sequencing project: providing services to taxonomists for standard genome sequencing and annotation.</title>
        <authorList>
            <consortium name="The Broad Institute Genomics Platform"/>
            <consortium name="The Broad Institute Genome Sequencing Center for Infectious Disease"/>
            <person name="Wu L."/>
            <person name="Ma J."/>
        </authorList>
    </citation>
    <scope>NUCLEOTIDE SEQUENCE [LARGE SCALE GENOMIC DNA]</scope>
    <source>
        <strain evidence="2">JCM 17983</strain>
    </source>
</reference>
<dbReference type="RefSeq" id="WP_274232306.1">
    <property type="nucleotide sequence ID" value="NZ_BAABHQ010000008.1"/>
</dbReference>
<accession>A0ABP9EJL7</accession>
<gene>
    <name evidence="1" type="ORF">GCM10023203_31460</name>
</gene>
<evidence type="ECO:0000313" key="1">
    <source>
        <dbReference type="EMBL" id="GAA4878649.1"/>
    </source>
</evidence>
<proteinExistence type="predicted"/>
<protein>
    <submittedName>
        <fullName evidence="1">Uncharacterized protein</fullName>
    </submittedName>
</protein>
<comment type="caution">
    <text evidence="1">The sequence shown here is derived from an EMBL/GenBank/DDBJ whole genome shotgun (WGS) entry which is preliminary data.</text>
</comment>